<dbReference type="InterPro" id="IPR052235">
    <property type="entry name" value="Nephronectin_domain"/>
</dbReference>
<keyword evidence="2" id="KW-0732">Signal</keyword>
<accession>A0ABN8S325</accession>
<keyword evidence="3" id="KW-0677">Repeat</keyword>
<evidence type="ECO:0000313" key="8">
    <source>
        <dbReference type="Proteomes" id="UP001159427"/>
    </source>
</evidence>
<dbReference type="InterPro" id="IPR009030">
    <property type="entry name" value="Growth_fac_rcpt_cys_sf"/>
</dbReference>
<dbReference type="InterPro" id="IPR018097">
    <property type="entry name" value="EGF_Ca-bd_CS"/>
</dbReference>
<evidence type="ECO:0000256" key="5">
    <source>
        <dbReference type="PROSITE-ProRule" id="PRU00076"/>
    </source>
</evidence>
<feature type="disulfide bond" evidence="5">
    <location>
        <begin position="111"/>
        <end position="120"/>
    </location>
</feature>
<dbReference type="InterPro" id="IPR024731">
    <property type="entry name" value="NELL2-like_EGF"/>
</dbReference>
<reference evidence="7 8" key="1">
    <citation type="submission" date="2022-05" db="EMBL/GenBank/DDBJ databases">
        <authorList>
            <consortium name="Genoscope - CEA"/>
            <person name="William W."/>
        </authorList>
    </citation>
    <scope>NUCLEOTIDE SEQUENCE [LARGE SCALE GENOMIC DNA]</scope>
</reference>
<dbReference type="PROSITE" id="PS00010">
    <property type="entry name" value="ASX_HYDROXYL"/>
    <property type="match status" value="2"/>
</dbReference>
<dbReference type="PROSITE" id="PS01187">
    <property type="entry name" value="EGF_CA"/>
    <property type="match status" value="1"/>
</dbReference>
<evidence type="ECO:0000313" key="7">
    <source>
        <dbReference type="EMBL" id="CAH3185630.1"/>
    </source>
</evidence>
<comment type="caution">
    <text evidence="7">The sequence shown here is derived from an EMBL/GenBank/DDBJ whole genome shotgun (WGS) entry which is preliminary data.</text>
</comment>
<sequence>GGCRRVQFIPPESGYYFKDHVFLNLSIGIYASCEHRCVMESECVSINVGPPINDRVICELSNSDHWHHPEDRQPTHGWTYRGAENLCCSNPCRNNAKCLLGFTDKKYLCVCTSGYTGEHCETGIVEKQIVTGHIADIDECSIGSHDCHQNATCVNTAGHFNCSCQTGFTGNGRLCQDIDECSSSSHDCHQNATCVNTAGLYNCICKPGLTGNGRNCSVKGRVCDYAMLMNPKKGDRGVHGCQCSSDMVVRMRTVLAIPRSCIRVDGTFYIRTGLPSRYEKVFCHMTPINGCGDGGWTLVMKIDGHKKTFTFDSRYWTDNVTYNVAGGTSLEKVETKLSTYWSTPFTRLCLGMNYKNEEAKWISLSYSGSSLWHVISNGTYIPTNLTAGEWKKLLDNSKIWENCTQQGFNSGNENARARIGIAGDEFRCGAENPFKSRIGFGASGNWYGMNNDNSCGNEYEGKVSIVAFGYIFVQ</sequence>
<dbReference type="Gene3D" id="2.10.25.10">
    <property type="entry name" value="Laminin"/>
    <property type="match status" value="3"/>
</dbReference>
<dbReference type="Proteomes" id="UP001159427">
    <property type="component" value="Unassembled WGS sequence"/>
</dbReference>
<evidence type="ECO:0000256" key="2">
    <source>
        <dbReference type="ARBA" id="ARBA00022729"/>
    </source>
</evidence>
<feature type="disulfide bond" evidence="5">
    <location>
        <begin position="92"/>
        <end position="109"/>
    </location>
</feature>
<feature type="domain" description="EGF-like" evidence="6">
    <location>
        <begin position="83"/>
        <end position="121"/>
    </location>
</feature>
<dbReference type="PROSITE" id="PS00022">
    <property type="entry name" value="EGF_1"/>
    <property type="match status" value="1"/>
</dbReference>
<evidence type="ECO:0000259" key="6">
    <source>
        <dbReference type="PROSITE" id="PS50026"/>
    </source>
</evidence>
<dbReference type="SMART" id="SM00179">
    <property type="entry name" value="EGF_CA"/>
    <property type="match status" value="3"/>
</dbReference>
<protein>
    <recommendedName>
        <fullName evidence="6">EGF-like domain-containing protein</fullName>
    </recommendedName>
</protein>
<dbReference type="InterPro" id="IPR000742">
    <property type="entry name" value="EGF"/>
</dbReference>
<organism evidence="7 8">
    <name type="scientific">Porites evermanni</name>
    <dbReference type="NCBI Taxonomy" id="104178"/>
    <lineage>
        <taxon>Eukaryota</taxon>
        <taxon>Metazoa</taxon>
        <taxon>Cnidaria</taxon>
        <taxon>Anthozoa</taxon>
        <taxon>Hexacorallia</taxon>
        <taxon>Scleractinia</taxon>
        <taxon>Fungiina</taxon>
        <taxon>Poritidae</taxon>
        <taxon>Porites</taxon>
    </lineage>
</organism>
<keyword evidence="4 5" id="KW-1015">Disulfide bond</keyword>
<dbReference type="PANTHER" id="PTHR24050:SF28">
    <property type="entry name" value="UROMODULIN-LIKE"/>
    <property type="match status" value="1"/>
</dbReference>
<proteinExistence type="predicted"/>
<dbReference type="InterPro" id="IPR001881">
    <property type="entry name" value="EGF-like_Ca-bd_dom"/>
</dbReference>
<dbReference type="SMART" id="SM00181">
    <property type="entry name" value="EGF"/>
    <property type="match status" value="3"/>
</dbReference>
<dbReference type="PROSITE" id="PS01186">
    <property type="entry name" value="EGF_2"/>
    <property type="match status" value="2"/>
</dbReference>
<feature type="non-terminal residue" evidence="7">
    <location>
        <position position="1"/>
    </location>
</feature>
<dbReference type="CDD" id="cd00054">
    <property type="entry name" value="EGF_CA"/>
    <property type="match status" value="3"/>
</dbReference>
<evidence type="ECO:0000256" key="4">
    <source>
        <dbReference type="ARBA" id="ARBA00023157"/>
    </source>
</evidence>
<dbReference type="PANTHER" id="PTHR24050">
    <property type="entry name" value="PA14 DOMAIN-CONTAINING PROTEIN"/>
    <property type="match status" value="1"/>
</dbReference>
<dbReference type="EMBL" id="CALNXI010002272">
    <property type="protein sequence ID" value="CAH3185630.1"/>
    <property type="molecule type" value="Genomic_DNA"/>
</dbReference>
<evidence type="ECO:0000256" key="1">
    <source>
        <dbReference type="ARBA" id="ARBA00022536"/>
    </source>
</evidence>
<name>A0ABN8S325_9CNID</name>
<gene>
    <name evidence="7" type="ORF">PEVE_00016252</name>
</gene>
<dbReference type="PROSITE" id="PS50026">
    <property type="entry name" value="EGF_3"/>
    <property type="match status" value="3"/>
</dbReference>
<comment type="caution">
    <text evidence="5">Lacks conserved residue(s) required for the propagation of feature annotation.</text>
</comment>
<feature type="domain" description="EGF-like" evidence="6">
    <location>
        <begin position="136"/>
        <end position="176"/>
    </location>
</feature>
<evidence type="ECO:0000256" key="3">
    <source>
        <dbReference type="ARBA" id="ARBA00022737"/>
    </source>
</evidence>
<dbReference type="InterPro" id="IPR000152">
    <property type="entry name" value="EGF-type_Asp/Asn_hydroxyl_site"/>
</dbReference>
<keyword evidence="1 5" id="KW-0245">EGF-like domain</keyword>
<dbReference type="SUPFAM" id="SSF57184">
    <property type="entry name" value="Growth factor receptor domain"/>
    <property type="match status" value="1"/>
</dbReference>
<keyword evidence="8" id="KW-1185">Reference proteome</keyword>
<dbReference type="Pfam" id="PF12947">
    <property type="entry name" value="EGF_3"/>
    <property type="match status" value="2"/>
</dbReference>
<feature type="domain" description="EGF-like" evidence="6">
    <location>
        <begin position="177"/>
        <end position="217"/>
    </location>
</feature>